<evidence type="ECO:0000259" key="9">
    <source>
        <dbReference type="PROSITE" id="PS50850"/>
    </source>
</evidence>
<feature type="transmembrane region" description="Helical" evidence="8">
    <location>
        <begin position="354"/>
        <end position="373"/>
    </location>
</feature>
<feature type="transmembrane region" description="Helical" evidence="8">
    <location>
        <begin position="262"/>
        <end position="280"/>
    </location>
</feature>
<keyword evidence="3" id="KW-0813">Transport</keyword>
<comment type="similarity">
    <text evidence="2">Belongs to the major facilitator superfamily.</text>
</comment>
<name>F4CYJ9_PSEUX</name>
<dbReference type="Proteomes" id="UP000007809">
    <property type="component" value="Chromosome"/>
</dbReference>
<feature type="transmembrane region" description="Helical" evidence="8">
    <location>
        <begin position="117"/>
        <end position="139"/>
    </location>
</feature>
<feature type="transmembrane region" description="Helical" evidence="8">
    <location>
        <begin position="286"/>
        <end position="307"/>
    </location>
</feature>
<dbReference type="Gene3D" id="1.20.1250.20">
    <property type="entry name" value="MFS general substrate transporter like domains"/>
    <property type="match status" value="1"/>
</dbReference>
<dbReference type="InterPro" id="IPR036259">
    <property type="entry name" value="MFS_trans_sf"/>
</dbReference>
<dbReference type="GO" id="GO:0005886">
    <property type="term" value="C:plasma membrane"/>
    <property type="evidence" value="ECO:0007669"/>
    <property type="project" value="UniProtKB-SubCell"/>
</dbReference>
<reference evidence="10 11" key="1">
    <citation type="journal article" date="2011" name="J. Bacteriol.">
        <title>Genome sequence of the 1,4-dioxane-degrading Pseudonocardia dioxanivorans strain CB1190.</title>
        <authorList>
            <person name="Sales C.M."/>
            <person name="Mahendra S."/>
            <person name="Grostern A."/>
            <person name="Parales R.E."/>
            <person name="Goodwin L.A."/>
            <person name="Woyke T."/>
            <person name="Nolan M."/>
            <person name="Lapidus A."/>
            <person name="Chertkov O."/>
            <person name="Ovchinnikova G."/>
            <person name="Sczyrba A."/>
            <person name="Alvarez-Cohen L."/>
        </authorList>
    </citation>
    <scope>NUCLEOTIDE SEQUENCE [LARGE SCALE GENOMIC DNA]</scope>
    <source>
        <strain evidence="11">ATCC 55486 / DSM 44775 / JCM 13855 / CB1190</strain>
    </source>
</reference>
<keyword evidence="6 8" id="KW-1133">Transmembrane helix</keyword>
<evidence type="ECO:0000256" key="1">
    <source>
        <dbReference type="ARBA" id="ARBA00004651"/>
    </source>
</evidence>
<feature type="transmembrane region" description="Helical" evidence="8">
    <location>
        <begin position="33"/>
        <end position="54"/>
    </location>
</feature>
<dbReference type="AlphaFoldDB" id="F4CYJ9"/>
<sequence length="397" mass="40661">MWCAGLATFVLVYSPQVLLPTFAAEFAVSSSTASLALSATTLALAVAVVPLSAVCESWGRTRMMTAALAVSAALGLIEPFAPSFGVLVVLRALQGVALAALPALAMAHTTREVAARWLGGAVGLLIAGNALGGLTGRLVTGFVADVAGWRVALGVVGGVSLLCMVAFRLLLPAPRTPDPPRVRLRELGRPIGGHLADPVLRGLFAVSFLVMGAFVTVYNYSGFRLEAAPFGVPVGLAGLVFLGYLAGPVVSPWAGRVADRHGRAPVVAAGLAVAAAGAWVTLPANLVVICIGVLLVTVGFFTAHAVASGWAGRRAADLPDGSPALASSLYLLAYYAGSSVGGSLGGVAYDHLGWLGVSCFLTLLLAAGFLVALRLRTSSRGRAPVRGRPRVRRGRRP</sequence>
<keyword evidence="7 8" id="KW-0472">Membrane</keyword>
<feature type="transmembrane region" description="Helical" evidence="8">
    <location>
        <begin position="151"/>
        <end position="171"/>
    </location>
</feature>
<comment type="subcellular location">
    <subcellularLocation>
        <location evidence="1">Cell membrane</location>
        <topology evidence="1">Multi-pass membrane protein</topology>
    </subcellularLocation>
</comment>
<feature type="domain" description="Major facilitator superfamily (MFS) profile" evidence="9">
    <location>
        <begin position="1"/>
        <end position="380"/>
    </location>
</feature>
<evidence type="ECO:0000256" key="6">
    <source>
        <dbReference type="ARBA" id="ARBA00022989"/>
    </source>
</evidence>
<evidence type="ECO:0000256" key="7">
    <source>
        <dbReference type="ARBA" id="ARBA00023136"/>
    </source>
</evidence>
<protein>
    <submittedName>
        <fullName evidence="10">Major facilitator superfamily MFS_1</fullName>
    </submittedName>
</protein>
<evidence type="ECO:0000256" key="3">
    <source>
        <dbReference type="ARBA" id="ARBA00022448"/>
    </source>
</evidence>
<dbReference type="eggNOG" id="COG2814">
    <property type="taxonomic scope" value="Bacteria"/>
</dbReference>
<evidence type="ECO:0000256" key="2">
    <source>
        <dbReference type="ARBA" id="ARBA00008335"/>
    </source>
</evidence>
<proteinExistence type="inferred from homology"/>
<keyword evidence="11" id="KW-1185">Reference proteome</keyword>
<dbReference type="CDD" id="cd17324">
    <property type="entry name" value="MFS_NepI_like"/>
    <property type="match status" value="1"/>
</dbReference>
<keyword evidence="4" id="KW-1003">Cell membrane</keyword>
<dbReference type="KEGG" id="pdx:Psed_4412"/>
<dbReference type="HOGENOM" id="CLU_001265_19_3_11"/>
<evidence type="ECO:0000313" key="11">
    <source>
        <dbReference type="Proteomes" id="UP000007809"/>
    </source>
</evidence>
<dbReference type="InterPro" id="IPR011701">
    <property type="entry name" value="MFS"/>
</dbReference>
<keyword evidence="5 8" id="KW-0812">Transmembrane</keyword>
<dbReference type="EMBL" id="CP002593">
    <property type="protein sequence ID" value="AEA26569.1"/>
    <property type="molecule type" value="Genomic_DNA"/>
</dbReference>
<dbReference type="Pfam" id="PF07690">
    <property type="entry name" value="MFS_1"/>
    <property type="match status" value="1"/>
</dbReference>
<dbReference type="PANTHER" id="PTHR43271">
    <property type="entry name" value="BLL2771 PROTEIN"/>
    <property type="match status" value="1"/>
</dbReference>
<dbReference type="PANTHER" id="PTHR43271:SF1">
    <property type="entry name" value="INNER MEMBRANE TRANSPORT PROTEIN YNFM"/>
    <property type="match status" value="1"/>
</dbReference>
<feature type="transmembrane region" description="Helical" evidence="8">
    <location>
        <begin position="199"/>
        <end position="218"/>
    </location>
</feature>
<dbReference type="PROSITE" id="PS50850">
    <property type="entry name" value="MFS"/>
    <property type="match status" value="1"/>
</dbReference>
<feature type="transmembrane region" description="Helical" evidence="8">
    <location>
        <begin position="230"/>
        <end position="250"/>
    </location>
</feature>
<evidence type="ECO:0000256" key="8">
    <source>
        <dbReference type="SAM" id="Phobius"/>
    </source>
</evidence>
<evidence type="ECO:0000313" key="10">
    <source>
        <dbReference type="EMBL" id="AEA26569.1"/>
    </source>
</evidence>
<dbReference type="SUPFAM" id="SSF103473">
    <property type="entry name" value="MFS general substrate transporter"/>
    <property type="match status" value="1"/>
</dbReference>
<organism evidence="10 11">
    <name type="scientific">Pseudonocardia dioxanivorans (strain ATCC 55486 / DSM 44775 / JCM 13855 / CB1190)</name>
    <dbReference type="NCBI Taxonomy" id="675635"/>
    <lineage>
        <taxon>Bacteria</taxon>
        <taxon>Bacillati</taxon>
        <taxon>Actinomycetota</taxon>
        <taxon>Actinomycetes</taxon>
        <taxon>Pseudonocardiales</taxon>
        <taxon>Pseudonocardiaceae</taxon>
        <taxon>Pseudonocardia</taxon>
    </lineage>
</organism>
<evidence type="ECO:0000256" key="4">
    <source>
        <dbReference type="ARBA" id="ARBA00022475"/>
    </source>
</evidence>
<dbReference type="GO" id="GO:0022857">
    <property type="term" value="F:transmembrane transporter activity"/>
    <property type="evidence" value="ECO:0007669"/>
    <property type="project" value="InterPro"/>
</dbReference>
<dbReference type="InterPro" id="IPR020846">
    <property type="entry name" value="MFS_dom"/>
</dbReference>
<accession>F4CYJ9</accession>
<evidence type="ECO:0000256" key="5">
    <source>
        <dbReference type="ARBA" id="ARBA00022692"/>
    </source>
</evidence>
<gene>
    <name evidence="10" type="ordered locus">Psed_4412</name>
</gene>
<dbReference type="STRING" id="675635.Psed_4412"/>